<feature type="region of interest" description="Disordered" evidence="1">
    <location>
        <begin position="194"/>
        <end position="237"/>
    </location>
</feature>
<feature type="region of interest" description="Disordered" evidence="1">
    <location>
        <begin position="541"/>
        <end position="560"/>
    </location>
</feature>
<dbReference type="EnsemblMetazoa" id="XM_028283282.2">
    <property type="protein sequence ID" value="XP_028139083.1"/>
    <property type="gene ID" value="LOC114333413"/>
</dbReference>
<dbReference type="SMART" id="SM00228">
    <property type="entry name" value="PDZ"/>
    <property type="match status" value="3"/>
</dbReference>
<evidence type="ECO:0000313" key="3">
    <source>
        <dbReference type="EnsemblMetazoa" id="XP_028139082.1"/>
    </source>
</evidence>
<feature type="domain" description="PDZ" evidence="2">
    <location>
        <begin position="1120"/>
        <end position="1204"/>
    </location>
</feature>
<accession>A0A6P7G207</accession>
<dbReference type="OrthoDB" id="42382at2759"/>
<dbReference type="KEGG" id="dvv:114333413"/>
<name>A0A6P7G207_DIAVI</name>
<dbReference type="RefSeq" id="XP_028139083.1">
    <property type="nucleotide sequence ID" value="XM_028283282.1"/>
</dbReference>
<feature type="region of interest" description="Disordered" evidence="1">
    <location>
        <begin position="386"/>
        <end position="412"/>
    </location>
</feature>
<dbReference type="Proteomes" id="UP001652700">
    <property type="component" value="Unplaced"/>
</dbReference>
<dbReference type="RefSeq" id="XP_028139082.1">
    <property type="nucleotide sequence ID" value="XM_028283281.1"/>
</dbReference>
<reference evidence="5 6" key="1">
    <citation type="submission" date="2025-04" db="UniProtKB">
        <authorList>
            <consortium name="RefSeq"/>
        </authorList>
    </citation>
    <scope>IDENTIFICATION</scope>
    <source>
        <tissue evidence="5 6">Whole insect</tissue>
    </source>
</reference>
<feature type="compositionally biased region" description="Basic and acidic residues" evidence="1">
    <location>
        <begin position="399"/>
        <end position="412"/>
    </location>
</feature>
<feature type="domain" description="PDZ" evidence="2">
    <location>
        <begin position="1248"/>
        <end position="1320"/>
    </location>
</feature>
<feature type="domain" description="PDZ" evidence="2">
    <location>
        <begin position="57"/>
        <end position="149"/>
    </location>
</feature>
<dbReference type="CTD" id="39583"/>
<feature type="region of interest" description="Disordered" evidence="1">
    <location>
        <begin position="809"/>
        <end position="854"/>
    </location>
</feature>
<organism evidence="6">
    <name type="scientific">Diabrotica virgifera virgifera</name>
    <name type="common">western corn rootworm</name>
    <dbReference type="NCBI Taxonomy" id="50390"/>
    <lineage>
        <taxon>Eukaryota</taxon>
        <taxon>Metazoa</taxon>
        <taxon>Ecdysozoa</taxon>
        <taxon>Arthropoda</taxon>
        <taxon>Hexapoda</taxon>
        <taxon>Insecta</taxon>
        <taxon>Pterygota</taxon>
        <taxon>Neoptera</taxon>
        <taxon>Endopterygota</taxon>
        <taxon>Coleoptera</taxon>
        <taxon>Polyphaga</taxon>
        <taxon>Cucujiformia</taxon>
        <taxon>Chrysomeloidea</taxon>
        <taxon>Chrysomelidae</taxon>
        <taxon>Galerucinae</taxon>
        <taxon>Diabroticina</taxon>
        <taxon>Diabroticites</taxon>
        <taxon>Diabrotica</taxon>
    </lineage>
</organism>
<dbReference type="PANTHER" id="PTHR11324:SF16">
    <property type="entry name" value="PDZ DOMAIN-CONTAINING PROTEIN 2"/>
    <property type="match status" value="1"/>
</dbReference>
<dbReference type="CDD" id="cd00136">
    <property type="entry name" value="PDZ_canonical"/>
    <property type="match status" value="2"/>
</dbReference>
<dbReference type="InterPro" id="IPR001478">
    <property type="entry name" value="PDZ"/>
</dbReference>
<evidence type="ECO:0000259" key="2">
    <source>
        <dbReference type="PROSITE" id="PS50106"/>
    </source>
</evidence>
<evidence type="ECO:0000313" key="5">
    <source>
        <dbReference type="RefSeq" id="XP_028139082.1"/>
    </source>
</evidence>
<protein>
    <submittedName>
        <fullName evidence="5 6">Uncharacterized protein LOC114333413</fullName>
    </submittedName>
</protein>
<evidence type="ECO:0000313" key="4">
    <source>
        <dbReference type="Proteomes" id="UP001652700"/>
    </source>
</evidence>
<dbReference type="InterPro" id="IPR036034">
    <property type="entry name" value="PDZ_sf"/>
</dbReference>
<feature type="region of interest" description="Disordered" evidence="1">
    <location>
        <begin position="517"/>
        <end position="536"/>
    </location>
</feature>
<feature type="compositionally biased region" description="Basic and acidic residues" evidence="1">
    <location>
        <begin position="1017"/>
        <end position="1026"/>
    </location>
</feature>
<dbReference type="PROSITE" id="PS50106">
    <property type="entry name" value="PDZ"/>
    <property type="match status" value="3"/>
</dbReference>
<dbReference type="SUPFAM" id="SSF50156">
    <property type="entry name" value="PDZ domain-like"/>
    <property type="match status" value="3"/>
</dbReference>
<feature type="region of interest" description="Disordered" evidence="1">
    <location>
        <begin position="1017"/>
        <end position="1039"/>
    </location>
</feature>
<evidence type="ECO:0000313" key="6">
    <source>
        <dbReference type="RefSeq" id="XP_028139083.1"/>
    </source>
</evidence>
<reference evidence="3" key="2">
    <citation type="submission" date="2025-05" db="UniProtKB">
        <authorList>
            <consortium name="EnsemblMetazoa"/>
        </authorList>
    </citation>
    <scope>IDENTIFICATION</scope>
</reference>
<feature type="compositionally biased region" description="Polar residues" evidence="1">
    <location>
        <begin position="203"/>
        <end position="215"/>
    </location>
</feature>
<dbReference type="Pfam" id="PF00595">
    <property type="entry name" value="PDZ"/>
    <property type="match status" value="3"/>
</dbReference>
<proteinExistence type="predicted"/>
<dbReference type="PANTHER" id="PTHR11324">
    <property type="entry name" value="IL16-RELATED"/>
    <property type="match status" value="1"/>
</dbReference>
<gene>
    <name evidence="5 6" type="primary">LOC114333413</name>
</gene>
<feature type="compositionally biased region" description="Low complexity" evidence="1">
    <location>
        <begin position="829"/>
        <end position="852"/>
    </location>
</feature>
<dbReference type="GeneID" id="114333413"/>
<dbReference type="EnsemblMetazoa" id="XM_028283281.2">
    <property type="protein sequence ID" value="XP_028139082.1"/>
    <property type="gene ID" value="LOC114333413"/>
</dbReference>
<keyword evidence="4" id="KW-1185">Reference proteome</keyword>
<dbReference type="Gene3D" id="2.30.42.10">
    <property type="match status" value="3"/>
</dbReference>
<feature type="compositionally biased region" description="Basic and acidic residues" evidence="1">
    <location>
        <begin position="814"/>
        <end position="823"/>
    </location>
</feature>
<feature type="compositionally biased region" description="Basic and acidic residues" evidence="1">
    <location>
        <begin position="548"/>
        <end position="560"/>
    </location>
</feature>
<feature type="compositionally biased region" description="Basic and acidic residues" evidence="1">
    <location>
        <begin position="517"/>
        <end position="535"/>
    </location>
</feature>
<sequence>MSQATVDNFVTVVSVGPRDKPESNENINFDSTGSGYVTVLTIGDDENQKDIKEVTEEVIVYRLPGERLGFGLKFEGGTKATEFVKRLFIQSCAADSPASRVKSSWDKLTEGDEILEIDSVAVNTMTRIDCVRCLKDSNVAIKLLVRHTYGQEIKKQETSPLIISAEEKRVPPPPPPVPPRKISRKLLKNLNNNVPKEQVDSAVGNNVANVRSTETSKQKKLQSPRGSVRSYSSPDVLRRDRRFSDGSLVPPDAEVYVDLFLQESTQSLSESDDTGSTISTVIDRFGSFPATTTSSFSGSLPSTPTSVQRQLDISNINIYEDDDVVHGKSLNKPIPLPREENNNIIMEEVNPLCFQDAPLSYGNESTKVIVPDEIDIIREEPIVLQENRQVSKKPPVPPRSRDTHLSSQKSEKCQENLPRLVDFVPKTANGVKEVENTTEIMKMFLENERYKQDFEFFDKEPDNDKYINGVDLYSSKWSLSSQLATIGEVEEEGSSDCNFNRSSPPKTTPVVIVENTEKRDDTNTPHSPETTKKEIYGTMETLPSDSRQPPDGHEFPEHDESQFKKVSINVNLINDRFLSAGREDSPKPTNRYFIQSTSTTDLRPKMYESTEDLKYSDFLPEPTPLYTRSQSLTDVSSLSKKNTKWNQMYEQRRKGLSKLKGLVIPEAAENDLSPSVNLPEIKSQTPTMYIPVPKLDNFSSSETISTSDADLLRTSIVIPSWSPSTPSNLPKYSPAFKRKSLQVYPTSKSDSDYSNNLDFPMKYCDKVSPKGSKVSDDDLNPPKSLESISSPTRSDCSFDYISSSKKYSKNNGDSFHKQSGRMEDESDNDSAVSSSQSSYNSRYSPPSSPTRSCELNHYSKKLEEDDRSAQNRLLKPSSVEAINRKNILASAKCRSGKDLKIGSPVIRRKQEEAQQESENHLLKSDEQEFALPGPVVLQKPPIPATTVDSIRAPKEISQEFVKTSETSSQKTTNEPVRLQREQLDKRNNGTTTKVASTNIFLALNSSSLNHVQTKLPEETRNGKSKDYLSTNSNSRKPGPINVKALKKNFENMNSSPPVSPQKVPFFKSAESRSNSKVNDIIEGKTTLPIRNGIGKSVEKLDVSLPPKSQEKKSSEVETKTITLKTDPFGTSLGITLAGGVDENKDITVHRIKYSSIAYIDGQLKKGDKILSINGKSTSDLTYLQAVELLKEPVTEFNIVIEEGENLVPSPVSSSSSLLQRRSSSMSSVLSRTKSPSLEVLEEKEANNVISLIKDGAGLGFSIEGGRDSPQGNVPLLVKKIFTGGAAEKAGKLNVGDEIIQINDIKFTLLTRIEAWNIMKKIPDGKVDIHIFR</sequence>
<feature type="region of interest" description="Disordered" evidence="1">
    <location>
        <begin position="770"/>
        <end position="793"/>
    </location>
</feature>
<evidence type="ECO:0000256" key="1">
    <source>
        <dbReference type="SAM" id="MobiDB-lite"/>
    </source>
</evidence>